<dbReference type="AlphaFoldDB" id="A0AAV3QCN2"/>
<dbReference type="Proteomes" id="UP001454036">
    <property type="component" value="Unassembled WGS sequence"/>
</dbReference>
<sequence length="94" mass="10922">MGRDARAEAYEKERAFQFQVAELTKEVERLKVTATLKEKKEATTQTLAEIKKHDLLQACFTSQTAKKMSELEQRAKDAEEVLPQRIEKAIYDYQ</sequence>
<name>A0AAV3QCN2_LITER</name>
<evidence type="ECO:0000313" key="2">
    <source>
        <dbReference type="EMBL" id="GAA0161830.1"/>
    </source>
</evidence>
<dbReference type="EMBL" id="BAABME010004288">
    <property type="protein sequence ID" value="GAA0161830.1"/>
    <property type="molecule type" value="Genomic_DNA"/>
</dbReference>
<evidence type="ECO:0000256" key="1">
    <source>
        <dbReference type="SAM" id="Coils"/>
    </source>
</evidence>
<feature type="coiled-coil region" evidence="1">
    <location>
        <begin position="20"/>
        <end position="88"/>
    </location>
</feature>
<accession>A0AAV3QCN2</accession>
<gene>
    <name evidence="2" type="ORF">LIER_18057</name>
</gene>
<proteinExistence type="predicted"/>
<protein>
    <submittedName>
        <fullName evidence="2">Uncharacterized protein</fullName>
    </submittedName>
</protein>
<organism evidence="2 3">
    <name type="scientific">Lithospermum erythrorhizon</name>
    <name type="common">Purple gromwell</name>
    <name type="synonym">Lithospermum officinale var. erythrorhizon</name>
    <dbReference type="NCBI Taxonomy" id="34254"/>
    <lineage>
        <taxon>Eukaryota</taxon>
        <taxon>Viridiplantae</taxon>
        <taxon>Streptophyta</taxon>
        <taxon>Embryophyta</taxon>
        <taxon>Tracheophyta</taxon>
        <taxon>Spermatophyta</taxon>
        <taxon>Magnoliopsida</taxon>
        <taxon>eudicotyledons</taxon>
        <taxon>Gunneridae</taxon>
        <taxon>Pentapetalae</taxon>
        <taxon>asterids</taxon>
        <taxon>lamiids</taxon>
        <taxon>Boraginales</taxon>
        <taxon>Boraginaceae</taxon>
        <taxon>Boraginoideae</taxon>
        <taxon>Lithospermeae</taxon>
        <taxon>Lithospermum</taxon>
    </lineage>
</organism>
<evidence type="ECO:0000313" key="3">
    <source>
        <dbReference type="Proteomes" id="UP001454036"/>
    </source>
</evidence>
<keyword evidence="1" id="KW-0175">Coiled coil</keyword>
<comment type="caution">
    <text evidence="2">The sequence shown here is derived from an EMBL/GenBank/DDBJ whole genome shotgun (WGS) entry which is preliminary data.</text>
</comment>
<reference evidence="2 3" key="1">
    <citation type="submission" date="2024-01" db="EMBL/GenBank/DDBJ databases">
        <title>The complete chloroplast genome sequence of Lithospermum erythrorhizon: insights into the phylogenetic relationship among Boraginaceae species and the maternal lineages of purple gromwells.</title>
        <authorList>
            <person name="Okada T."/>
            <person name="Watanabe K."/>
        </authorList>
    </citation>
    <scope>NUCLEOTIDE SEQUENCE [LARGE SCALE GENOMIC DNA]</scope>
</reference>
<keyword evidence="3" id="KW-1185">Reference proteome</keyword>